<dbReference type="EMBL" id="JANAWD010000563">
    <property type="protein sequence ID" value="KAJ3477805.1"/>
    <property type="molecule type" value="Genomic_DNA"/>
</dbReference>
<reference evidence="4" key="1">
    <citation type="submission" date="2022-07" db="EMBL/GenBank/DDBJ databases">
        <title>Genome Sequence of Physisporinus lineatus.</title>
        <authorList>
            <person name="Buettner E."/>
        </authorList>
    </citation>
    <scope>NUCLEOTIDE SEQUENCE</scope>
    <source>
        <strain evidence="4">VT162</strain>
    </source>
</reference>
<evidence type="ECO:0000313" key="4">
    <source>
        <dbReference type="EMBL" id="KAJ3477805.1"/>
    </source>
</evidence>
<protein>
    <recommendedName>
        <fullName evidence="3">DUF6533 domain-containing protein</fullName>
    </recommendedName>
</protein>
<sequence>MSSSEFRWNSSSSATIQSVTETAWIDGLNFQEIITVLSLVGFIALLVYDHLLTFSDEVELIWKKKSSGVKGLFLVVRYCTTLSKTINLLRCNFGLSAQAYQSFPWILELLFGFSAMAAVYGEFLQTEYAVISFLRPPRGFNILRIYALYGNNWRIALAAALIGYGIPFTGVPLYDFLAPCVVLHSYPSDSELNQPRFLNETQIIGGFPSSVFNCWGNLNGDSDDPQDVATTRPRHSGSKYPIAHTFDNFSEWINIFHVSGLGHPIRALDLRRTFSMLTTVDVLILVAWALDSGKLLCVTYLIDAISAILVTRFILSLRSVDLPRSNVPGDCGTLTMGLTWSSHLRFAERYTGKTTDMATGVDPGTHHDEENSEVDRSYESSETSEAQTLEPDIMEETRSVV</sequence>
<keyword evidence="2" id="KW-0472">Membrane</keyword>
<keyword evidence="5" id="KW-1185">Reference proteome</keyword>
<keyword evidence="2" id="KW-1133">Transmembrane helix</keyword>
<evidence type="ECO:0000313" key="5">
    <source>
        <dbReference type="Proteomes" id="UP001212997"/>
    </source>
</evidence>
<dbReference type="Proteomes" id="UP001212997">
    <property type="component" value="Unassembled WGS sequence"/>
</dbReference>
<organism evidence="4 5">
    <name type="scientific">Meripilus lineatus</name>
    <dbReference type="NCBI Taxonomy" id="2056292"/>
    <lineage>
        <taxon>Eukaryota</taxon>
        <taxon>Fungi</taxon>
        <taxon>Dikarya</taxon>
        <taxon>Basidiomycota</taxon>
        <taxon>Agaricomycotina</taxon>
        <taxon>Agaricomycetes</taxon>
        <taxon>Polyporales</taxon>
        <taxon>Meripilaceae</taxon>
        <taxon>Meripilus</taxon>
    </lineage>
</organism>
<dbReference type="Pfam" id="PF20151">
    <property type="entry name" value="DUF6533"/>
    <property type="match status" value="1"/>
</dbReference>
<feature type="region of interest" description="Disordered" evidence="1">
    <location>
        <begin position="355"/>
        <end position="401"/>
    </location>
</feature>
<dbReference type="AlphaFoldDB" id="A0AAD5YC73"/>
<feature type="transmembrane region" description="Helical" evidence="2">
    <location>
        <begin position="33"/>
        <end position="54"/>
    </location>
</feature>
<dbReference type="InterPro" id="IPR045340">
    <property type="entry name" value="DUF6533"/>
</dbReference>
<comment type="caution">
    <text evidence="4">The sequence shown here is derived from an EMBL/GenBank/DDBJ whole genome shotgun (WGS) entry which is preliminary data.</text>
</comment>
<name>A0AAD5YC73_9APHY</name>
<accession>A0AAD5YC73</accession>
<evidence type="ECO:0000256" key="2">
    <source>
        <dbReference type="SAM" id="Phobius"/>
    </source>
</evidence>
<feature type="compositionally biased region" description="Basic and acidic residues" evidence="1">
    <location>
        <begin position="364"/>
        <end position="379"/>
    </location>
</feature>
<evidence type="ECO:0000256" key="1">
    <source>
        <dbReference type="SAM" id="MobiDB-lite"/>
    </source>
</evidence>
<feature type="domain" description="DUF6533" evidence="3">
    <location>
        <begin position="39"/>
        <end position="80"/>
    </location>
</feature>
<gene>
    <name evidence="4" type="ORF">NLI96_g10214</name>
</gene>
<evidence type="ECO:0000259" key="3">
    <source>
        <dbReference type="Pfam" id="PF20151"/>
    </source>
</evidence>
<proteinExistence type="predicted"/>
<keyword evidence="2" id="KW-0812">Transmembrane</keyword>